<dbReference type="RefSeq" id="WP_172584257.1">
    <property type="nucleotide sequence ID" value="NZ_BLAM01000054.1"/>
</dbReference>
<name>A0A6F9XJR0_9LACO</name>
<accession>A0A6F9XJR0</accession>
<comment type="caution">
    <text evidence="1">The sequence shown here is derived from an EMBL/GenBank/DDBJ whole genome shotgun (WGS) entry which is preliminary data.</text>
</comment>
<reference evidence="1" key="1">
    <citation type="submission" date="2019-10" db="EMBL/GenBank/DDBJ databases">
        <title>Lactobacillus agilis SY212 Whole Genome Sequencing Project.</title>
        <authorList>
            <person name="Suzuki S."/>
            <person name="Endo A."/>
            <person name="Maeno S."/>
            <person name="Shiwa Y."/>
            <person name="Matsutani M."/>
            <person name="Kajikawa A."/>
        </authorList>
    </citation>
    <scope>NUCLEOTIDE SEQUENCE</scope>
    <source>
        <strain evidence="1">SY212</strain>
    </source>
</reference>
<evidence type="ECO:0000313" key="1">
    <source>
        <dbReference type="EMBL" id="GET05418.1"/>
    </source>
</evidence>
<organism evidence="1">
    <name type="scientific">Ligilactobacillus agilis</name>
    <dbReference type="NCBI Taxonomy" id="1601"/>
    <lineage>
        <taxon>Bacteria</taxon>
        <taxon>Bacillati</taxon>
        <taxon>Bacillota</taxon>
        <taxon>Bacilli</taxon>
        <taxon>Lactobacillales</taxon>
        <taxon>Lactobacillaceae</taxon>
        <taxon>Ligilactobacillus</taxon>
    </lineage>
</organism>
<gene>
    <name evidence="1" type="ORF">SY212_04480</name>
</gene>
<dbReference type="Proteomes" id="UP000494265">
    <property type="component" value="Unassembled WGS sequence"/>
</dbReference>
<dbReference type="EMBL" id="BLAM01000054">
    <property type="protein sequence ID" value="GET05418.1"/>
    <property type="molecule type" value="Genomic_DNA"/>
</dbReference>
<protein>
    <submittedName>
        <fullName evidence="1">Uncharacterized protein</fullName>
    </submittedName>
</protein>
<dbReference type="AlphaFoldDB" id="A0A6F9XJR0"/>
<sequence>MPTIEIDKRYPYQHKNSLMKLIEWKQAIFDVLCNDDDISRLLFYPTKDALSKSVLTEEQKYDLVGTHIIDGRFRPQTVEKQISWIGVDIANWNPQETFHQFSQRFGMGYINFYIFCDMEIQETYNGSRRDLIASRLYDLFQDKSGLGIGHTQLENFDVLYDQNNKFGGYIEQFKMWDLR</sequence>
<proteinExistence type="predicted"/>